<comment type="similarity">
    <text evidence="1">Belongs to the IMPACT family.</text>
</comment>
<keyword evidence="4" id="KW-1185">Reference proteome</keyword>
<reference evidence="3 4" key="1">
    <citation type="submission" date="2022-12" db="EMBL/GenBank/DDBJ databases">
        <title>Chromosome-level genome of Tegillarca granosa.</title>
        <authorList>
            <person name="Kim J."/>
        </authorList>
    </citation>
    <scope>NUCLEOTIDE SEQUENCE [LARGE SCALE GENOMIC DNA]</scope>
    <source>
        <strain evidence="3">Teg-2019</strain>
        <tissue evidence="3">Adductor muscle</tissue>
    </source>
</reference>
<dbReference type="PANTHER" id="PTHR16301">
    <property type="entry name" value="IMPACT-RELATED"/>
    <property type="match status" value="1"/>
</dbReference>
<dbReference type="InterPro" id="IPR020568">
    <property type="entry name" value="Ribosomal_Su5_D2-typ_SF"/>
</dbReference>
<dbReference type="SUPFAM" id="SSF54211">
    <property type="entry name" value="Ribosomal protein S5 domain 2-like"/>
    <property type="match status" value="1"/>
</dbReference>
<organism evidence="3 4">
    <name type="scientific">Tegillarca granosa</name>
    <name type="common">Malaysian cockle</name>
    <name type="synonym">Anadara granosa</name>
    <dbReference type="NCBI Taxonomy" id="220873"/>
    <lineage>
        <taxon>Eukaryota</taxon>
        <taxon>Metazoa</taxon>
        <taxon>Spiralia</taxon>
        <taxon>Lophotrochozoa</taxon>
        <taxon>Mollusca</taxon>
        <taxon>Bivalvia</taxon>
        <taxon>Autobranchia</taxon>
        <taxon>Pteriomorphia</taxon>
        <taxon>Arcoida</taxon>
        <taxon>Arcoidea</taxon>
        <taxon>Arcidae</taxon>
        <taxon>Tegillarca</taxon>
    </lineage>
</organism>
<dbReference type="PANTHER" id="PTHR16301:SF25">
    <property type="entry name" value="PROTEIN IMPACT"/>
    <property type="match status" value="1"/>
</dbReference>
<evidence type="ECO:0000259" key="2">
    <source>
        <dbReference type="Pfam" id="PF01205"/>
    </source>
</evidence>
<comment type="caution">
    <text evidence="3">The sequence shown here is derived from an EMBL/GenBank/DDBJ whole genome shotgun (WGS) entry which is preliminary data.</text>
</comment>
<evidence type="ECO:0000256" key="1">
    <source>
        <dbReference type="ARBA" id="ARBA00007665"/>
    </source>
</evidence>
<dbReference type="Pfam" id="PF01205">
    <property type="entry name" value="Impact_N"/>
    <property type="match status" value="1"/>
</dbReference>
<dbReference type="EMBL" id="JARBDR010000813">
    <property type="protein sequence ID" value="KAJ8306544.1"/>
    <property type="molecule type" value="Genomic_DNA"/>
</dbReference>
<name>A0ABQ9EMP1_TEGGR</name>
<sequence>MSQSNYLIPPEVTVALNQLPIIQNSLRDISLQLADLNILKKQQDGENLHVRIYRLFMQHFNLDVKFVRIHRNSDRPTPGKPRSITGRLPKRSIQLPFHVTPQSPPSVNENRIKLFEVSSKYRAEGVNTRVVGNKMIFPHGNTNHYKVSVPNVKDIISKKERQKLDGLKVETTNCVSDNGNKFLAIGTQVRSYTNIKNLYKKVASDASYASTDHKIMVYRFQDEQGKLHEGYNDINEHGCGRRLLKKLKDNNAINLAVVVVRYFSGKHIGPRRFTIMEELAMEASVKLNT</sequence>
<dbReference type="InterPro" id="IPR023582">
    <property type="entry name" value="Impact"/>
</dbReference>
<proteinExistence type="inferred from homology"/>
<dbReference type="Proteomes" id="UP001217089">
    <property type="component" value="Unassembled WGS sequence"/>
</dbReference>
<dbReference type="InterPro" id="IPR036956">
    <property type="entry name" value="Impact_N_sf"/>
</dbReference>
<dbReference type="InterPro" id="IPR001498">
    <property type="entry name" value="Impact_N"/>
</dbReference>
<evidence type="ECO:0000313" key="4">
    <source>
        <dbReference type="Proteomes" id="UP001217089"/>
    </source>
</evidence>
<gene>
    <name evidence="3" type="ORF">KUTeg_017089</name>
</gene>
<protein>
    <recommendedName>
        <fullName evidence="2">Impact N-terminal domain-containing protein</fullName>
    </recommendedName>
</protein>
<accession>A0ABQ9EMP1</accession>
<feature type="domain" description="Impact N-terminal" evidence="2">
    <location>
        <begin position="180"/>
        <end position="282"/>
    </location>
</feature>
<evidence type="ECO:0000313" key="3">
    <source>
        <dbReference type="EMBL" id="KAJ8306544.1"/>
    </source>
</evidence>
<dbReference type="Gene3D" id="3.30.230.30">
    <property type="entry name" value="Impact, N-terminal domain"/>
    <property type="match status" value="1"/>
</dbReference>